<gene>
    <name evidence="2" type="ORF">JR050_01375</name>
</gene>
<organism evidence="2 3">
    <name type="scientific">Bacillus suaedaesalsae</name>
    <dbReference type="NCBI Taxonomy" id="2810349"/>
    <lineage>
        <taxon>Bacteria</taxon>
        <taxon>Bacillati</taxon>
        <taxon>Bacillota</taxon>
        <taxon>Bacilli</taxon>
        <taxon>Bacillales</taxon>
        <taxon>Bacillaceae</taxon>
        <taxon>Bacillus</taxon>
    </lineage>
</organism>
<evidence type="ECO:0000313" key="3">
    <source>
        <dbReference type="Proteomes" id="UP001518925"/>
    </source>
</evidence>
<evidence type="ECO:0000256" key="1">
    <source>
        <dbReference type="SAM" id="Phobius"/>
    </source>
</evidence>
<keyword evidence="1" id="KW-0472">Membrane</keyword>
<keyword evidence="1" id="KW-1133">Transmembrane helix</keyword>
<dbReference type="RefSeq" id="WP_204201727.1">
    <property type="nucleotide sequence ID" value="NZ_JAFELM010000011.1"/>
</dbReference>
<name>A0ABS2DFI4_9BACI</name>
<accession>A0ABS2DFI4</accession>
<proteinExistence type="predicted"/>
<reference evidence="2 3" key="1">
    <citation type="submission" date="2021-02" db="EMBL/GenBank/DDBJ databases">
        <title>Bacillus sp. RD4P76, an endophyte from a halophyte.</title>
        <authorList>
            <person name="Sun J.-Q."/>
        </authorList>
    </citation>
    <scope>NUCLEOTIDE SEQUENCE [LARGE SCALE GENOMIC DNA]</scope>
    <source>
        <strain evidence="2 3">RD4P76</strain>
    </source>
</reference>
<dbReference type="EMBL" id="JAFELM010000011">
    <property type="protein sequence ID" value="MBM6616333.1"/>
    <property type="molecule type" value="Genomic_DNA"/>
</dbReference>
<protein>
    <submittedName>
        <fullName evidence="2">Uncharacterized protein</fullName>
    </submittedName>
</protein>
<evidence type="ECO:0000313" key="2">
    <source>
        <dbReference type="EMBL" id="MBM6616333.1"/>
    </source>
</evidence>
<dbReference type="Proteomes" id="UP001518925">
    <property type="component" value="Unassembled WGS sequence"/>
</dbReference>
<sequence>MRVRFFFYFIASNKFTLLTVSVTGKTFNSQRELDYARSLSREVDGGHINLGLPIPYIKQSIQNIDPPLPYKFGFDFESVFSFNIFIYLLNVMIILFVVFLVPKSIAKALNGQR</sequence>
<feature type="transmembrane region" description="Helical" evidence="1">
    <location>
        <begin position="79"/>
        <end position="101"/>
    </location>
</feature>
<keyword evidence="1" id="KW-0812">Transmembrane</keyword>
<comment type="caution">
    <text evidence="2">The sequence shown here is derived from an EMBL/GenBank/DDBJ whole genome shotgun (WGS) entry which is preliminary data.</text>
</comment>
<keyword evidence="3" id="KW-1185">Reference proteome</keyword>